<evidence type="ECO:0000313" key="5">
    <source>
        <dbReference type="EMBL" id="MBC6680940.1"/>
    </source>
</evidence>
<dbReference type="GO" id="GO:0010467">
    <property type="term" value="P:gene expression"/>
    <property type="evidence" value="ECO:0007669"/>
    <property type="project" value="UniProtKB-ARBA"/>
</dbReference>
<comment type="caution">
    <text evidence="5">The sequence shown here is derived from an EMBL/GenBank/DDBJ whole genome shotgun (WGS) entry which is preliminary data.</text>
</comment>
<keyword evidence="6" id="KW-1185">Reference proteome</keyword>
<proteinExistence type="inferred from homology"/>
<dbReference type="GO" id="GO:0030261">
    <property type="term" value="P:chromosome condensation"/>
    <property type="evidence" value="ECO:0007669"/>
    <property type="project" value="UniProtKB-KW"/>
</dbReference>
<dbReference type="EMBL" id="JACRYT010000021">
    <property type="protein sequence ID" value="MBC6680940.1"/>
    <property type="molecule type" value="Genomic_DNA"/>
</dbReference>
<dbReference type="Proteomes" id="UP000602647">
    <property type="component" value="Unassembled WGS sequence"/>
</dbReference>
<dbReference type="GO" id="GO:1990178">
    <property type="term" value="C:HU-DNA complex"/>
    <property type="evidence" value="ECO:0007669"/>
    <property type="project" value="UniProtKB-ARBA"/>
</dbReference>
<dbReference type="GO" id="GO:0030527">
    <property type="term" value="F:structural constituent of chromatin"/>
    <property type="evidence" value="ECO:0007669"/>
    <property type="project" value="InterPro"/>
</dbReference>
<dbReference type="GO" id="GO:0006270">
    <property type="term" value="P:DNA replication initiation"/>
    <property type="evidence" value="ECO:0007669"/>
    <property type="project" value="UniProtKB-ARBA"/>
</dbReference>
<dbReference type="GO" id="GO:0003677">
    <property type="term" value="F:DNA binding"/>
    <property type="evidence" value="ECO:0007669"/>
    <property type="project" value="UniProtKB-KW"/>
</dbReference>
<comment type="similarity">
    <text evidence="1 4">Belongs to the bacterial histone-like protein family.</text>
</comment>
<evidence type="ECO:0000256" key="3">
    <source>
        <dbReference type="ARBA" id="ARBA00023125"/>
    </source>
</evidence>
<dbReference type="PANTHER" id="PTHR33175">
    <property type="entry name" value="DNA-BINDING PROTEIN HU"/>
    <property type="match status" value="1"/>
</dbReference>
<evidence type="ECO:0000256" key="1">
    <source>
        <dbReference type="ARBA" id="ARBA00010529"/>
    </source>
</evidence>
<dbReference type="GO" id="GO:0042802">
    <property type="term" value="F:identical protein binding"/>
    <property type="evidence" value="ECO:0007669"/>
    <property type="project" value="UniProtKB-ARBA"/>
</dbReference>
<dbReference type="AlphaFoldDB" id="A0A923NN06"/>
<name>A0A923NN06_9FIRM</name>
<evidence type="ECO:0000256" key="4">
    <source>
        <dbReference type="RuleBase" id="RU003939"/>
    </source>
</evidence>
<dbReference type="SUPFAM" id="SSF47729">
    <property type="entry name" value="IHF-like DNA-binding proteins"/>
    <property type="match status" value="1"/>
</dbReference>
<dbReference type="PANTHER" id="PTHR33175:SF3">
    <property type="entry name" value="DNA-BINDING PROTEIN HU-BETA"/>
    <property type="match status" value="1"/>
</dbReference>
<dbReference type="GO" id="GO:0005829">
    <property type="term" value="C:cytosol"/>
    <property type="evidence" value="ECO:0007669"/>
    <property type="project" value="UniProtKB-ARBA"/>
</dbReference>
<gene>
    <name evidence="5" type="ORF">H9L42_14025</name>
</gene>
<dbReference type="RefSeq" id="WP_187304034.1">
    <property type="nucleotide sequence ID" value="NZ_CBCTON010000016.1"/>
</dbReference>
<dbReference type="InterPro" id="IPR010992">
    <property type="entry name" value="IHF-like_DNA-bd_dom_sf"/>
</dbReference>
<dbReference type="GO" id="GO:1990103">
    <property type="term" value="C:DnaA-HU complex"/>
    <property type="evidence" value="ECO:0007669"/>
    <property type="project" value="UniProtKB-ARBA"/>
</dbReference>
<dbReference type="PRINTS" id="PR01727">
    <property type="entry name" value="DNABINDINGHU"/>
</dbReference>
<dbReference type="SMART" id="SM00411">
    <property type="entry name" value="BHL"/>
    <property type="match status" value="1"/>
</dbReference>
<keyword evidence="3 5" id="KW-0238">DNA-binding</keyword>
<dbReference type="CDD" id="cd13831">
    <property type="entry name" value="HU"/>
    <property type="match status" value="1"/>
</dbReference>
<reference evidence="5" key="1">
    <citation type="submission" date="2020-08" db="EMBL/GenBank/DDBJ databases">
        <title>Genome public.</title>
        <authorList>
            <person name="Liu C."/>
            <person name="Sun Q."/>
        </authorList>
    </citation>
    <scope>NUCLEOTIDE SEQUENCE</scope>
    <source>
        <strain evidence="5">BX12</strain>
    </source>
</reference>
<dbReference type="Gene3D" id="4.10.520.10">
    <property type="entry name" value="IHF-like DNA-binding proteins"/>
    <property type="match status" value="1"/>
</dbReference>
<dbReference type="InterPro" id="IPR000119">
    <property type="entry name" value="Hist_DNA-bd"/>
</dbReference>
<organism evidence="5 6">
    <name type="scientific">Zhenpiania hominis</name>
    <dbReference type="NCBI Taxonomy" id="2763644"/>
    <lineage>
        <taxon>Bacteria</taxon>
        <taxon>Bacillati</taxon>
        <taxon>Bacillota</taxon>
        <taxon>Clostridia</taxon>
        <taxon>Peptostreptococcales</taxon>
        <taxon>Anaerovoracaceae</taxon>
        <taxon>Zhenpiania</taxon>
    </lineage>
</organism>
<keyword evidence="2" id="KW-0226">DNA condensation</keyword>
<accession>A0A923NN06</accession>
<dbReference type="Pfam" id="PF00216">
    <property type="entry name" value="Bac_DNA_binding"/>
    <property type="match status" value="1"/>
</dbReference>
<evidence type="ECO:0000256" key="2">
    <source>
        <dbReference type="ARBA" id="ARBA00023067"/>
    </source>
</evidence>
<evidence type="ECO:0000313" key="6">
    <source>
        <dbReference type="Proteomes" id="UP000602647"/>
    </source>
</evidence>
<protein>
    <submittedName>
        <fullName evidence="5">HU family DNA-binding protein</fullName>
    </submittedName>
</protein>
<sequence>MNKAELVAAVAEKTGCTKKDAEAAVNAFVGTIEEALVKGEKVQLIGFGTFETRDRKARQGRNPRKPGEVIDIAASKAPVFKAGKALKDAVNK</sequence>
<dbReference type="FunFam" id="4.10.520.10:FF:000001">
    <property type="entry name" value="DNA-binding protein HU"/>
    <property type="match status" value="1"/>
</dbReference>